<accession>A0A5C5YPH1</accession>
<sequence length="87" mass="9937">MPVYRTLTNQCSMSVDSVLDSSRGRALQHRRTTDITGDGQKTLHFKNRASRPPVDVIFLCFHSLHRKKVCDDDSAMNVQMSTRKQSK</sequence>
<name>A0A5C5YPH1_9BACT</name>
<reference evidence="1 2" key="1">
    <citation type="submission" date="2019-02" db="EMBL/GenBank/DDBJ databases">
        <title>Deep-cultivation of Planctomycetes and their phenomic and genomic characterization uncovers novel biology.</title>
        <authorList>
            <person name="Wiegand S."/>
            <person name="Jogler M."/>
            <person name="Boedeker C."/>
            <person name="Pinto D."/>
            <person name="Vollmers J."/>
            <person name="Rivas-Marin E."/>
            <person name="Kohn T."/>
            <person name="Peeters S.H."/>
            <person name="Heuer A."/>
            <person name="Rast P."/>
            <person name="Oberbeckmann S."/>
            <person name="Bunk B."/>
            <person name="Jeske O."/>
            <person name="Meyerdierks A."/>
            <person name="Storesund J.E."/>
            <person name="Kallscheuer N."/>
            <person name="Luecker S."/>
            <person name="Lage O.M."/>
            <person name="Pohl T."/>
            <person name="Merkel B.J."/>
            <person name="Hornburger P."/>
            <person name="Mueller R.-W."/>
            <person name="Bruemmer F."/>
            <person name="Labrenz M."/>
            <person name="Spormann A.M."/>
            <person name="Op Den Camp H."/>
            <person name="Overmann J."/>
            <person name="Amann R."/>
            <person name="Jetten M.S.M."/>
            <person name="Mascher T."/>
            <person name="Medema M.H."/>
            <person name="Devos D.P."/>
            <person name="Kaster A.-K."/>
            <person name="Ovreas L."/>
            <person name="Rohde M."/>
            <person name="Galperin M.Y."/>
            <person name="Jogler C."/>
        </authorList>
    </citation>
    <scope>NUCLEOTIDE SEQUENCE [LARGE SCALE GENOMIC DNA]</scope>
    <source>
        <strain evidence="1 2">Pla100</strain>
    </source>
</reference>
<comment type="caution">
    <text evidence="1">The sequence shown here is derived from an EMBL/GenBank/DDBJ whole genome shotgun (WGS) entry which is preliminary data.</text>
</comment>
<evidence type="ECO:0000313" key="1">
    <source>
        <dbReference type="EMBL" id="TWT76814.1"/>
    </source>
</evidence>
<dbReference type="EMBL" id="SJPM01000072">
    <property type="protein sequence ID" value="TWT76814.1"/>
    <property type="molecule type" value="Genomic_DNA"/>
</dbReference>
<dbReference type="AlphaFoldDB" id="A0A5C5YPH1"/>
<protein>
    <submittedName>
        <fullName evidence="1">Uncharacterized protein</fullName>
    </submittedName>
</protein>
<gene>
    <name evidence="1" type="ORF">Pla100_63480</name>
</gene>
<organism evidence="1 2">
    <name type="scientific">Neorhodopirellula pilleata</name>
    <dbReference type="NCBI Taxonomy" id="2714738"/>
    <lineage>
        <taxon>Bacteria</taxon>
        <taxon>Pseudomonadati</taxon>
        <taxon>Planctomycetota</taxon>
        <taxon>Planctomycetia</taxon>
        <taxon>Pirellulales</taxon>
        <taxon>Pirellulaceae</taxon>
        <taxon>Neorhodopirellula</taxon>
    </lineage>
</organism>
<proteinExistence type="predicted"/>
<keyword evidence="2" id="KW-1185">Reference proteome</keyword>
<dbReference type="Proteomes" id="UP000316213">
    <property type="component" value="Unassembled WGS sequence"/>
</dbReference>
<evidence type="ECO:0000313" key="2">
    <source>
        <dbReference type="Proteomes" id="UP000316213"/>
    </source>
</evidence>